<evidence type="ECO:0000313" key="3">
    <source>
        <dbReference type="Proteomes" id="UP000499080"/>
    </source>
</evidence>
<evidence type="ECO:0000256" key="1">
    <source>
        <dbReference type="SAM" id="MobiDB-lite"/>
    </source>
</evidence>
<evidence type="ECO:0000313" key="2">
    <source>
        <dbReference type="EMBL" id="GBO45782.1"/>
    </source>
</evidence>
<protein>
    <submittedName>
        <fullName evidence="2">Uncharacterized protein</fullName>
    </submittedName>
</protein>
<reference evidence="2 3" key="1">
    <citation type="journal article" date="2019" name="Sci. Rep.">
        <title>Orb-weaving spider Araneus ventricosus genome elucidates the spidroin gene catalogue.</title>
        <authorList>
            <person name="Kono N."/>
            <person name="Nakamura H."/>
            <person name="Ohtoshi R."/>
            <person name="Moran D.A.P."/>
            <person name="Shinohara A."/>
            <person name="Yoshida Y."/>
            <person name="Fujiwara M."/>
            <person name="Mori M."/>
            <person name="Tomita M."/>
            <person name="Arakawa K."/>
        </authorList>
    </citation>
    <scope>NUCLEOTIDE SEQUENCE [LARGE SCALE GENOMIC DNA]</scope>
</reference>
<feature type="region of interest" description="Disordered" evidence="1">
    <location>
        <begin position="26"/>
        <end position="45"/>
    </location>
</feature>
<accession>A0A4Y2XCV7</accession>
<sequence>MTQLLPTAESLTDSLLEAQMNQFIKKERKEKKTKKEEKDIKEAIT</sequence>
<dbReference type="EMBL" id="BGPR01073073">
    <property type="protein sequence ID" value="GBO45782.1"/>
    <property type="molecule type" value="Genomic_DNA"/>
</dbReference>
<dbReference type="Proteomes" id="UP000499080">
    <property type="component" value="Unassembled WGS sequence"/>
</dbReference>
<feature type="non-terminal residue" evidence="2">
    <location>
        <position position="45"/>
    </location>
</feature>
<proteinExistence type="predicted"/>
<organism evidence="2 3">
    <name type="scientific">Araneus ventricosus</name>
    <name type="common">Orbweaver spider</name>
    <name type="synonym">Epeira ventricosa</name>
    <dbReference type="NCBI Taxonomy" id="182803"/>
    <lineage>
        <taxon>Eukaryota</taxon>
        <taxon>Metazoa</taxon>
        <taxon>Ecdysozoa</taxon>
        <taxon>Arthropoda</taxon>
        <taxon>Chelicerata</taxon>
        <taxon>Arachnida</taxon>
        <taxon>Araneae</taxon>
        <taxon>Araneomorphae</taxon>
        <taxon>Entelegynae</taxon>
        <taxon>Araneoidea</taxon>
        <taxon>Araneidae</taxon>
        <taxon>Araneus</taxon>
    </lineage>
</organism>
<dbReference type="AlphaFoldDB" id="A0A4Y2XCV7"/>
<feature type="compositionally biased region" description="Basic and acidic residues" evidence="1">
    <location>
        <begin position="33"/>
        <end position="45"/>
    </location>
</feature>
<gene>
    <name evidence="2" type="ORF">AVEN_246120_1</name>
</gene>
<comment type="caution">
    <text evidence="2">The sequence shown here is derived from an EMBL/GenBank/DDBJ whole genome shotgun (WGS) entry which is preliminary data.</text>
</comment>
<name>A0A4Y2XCV7_ARAVE</name>
<keyword evidence="3" id="KW-1185">Reference proteome</keyword>